<dbReference type="InterPro" id="IPR027417">
    <property type="entry name" value="P-loop_NTPase"/>
</dbReference>
<dbReference type="Gene3D" id="3.40.50.300">
    <property type="entry name" value="P-loop containing nucleotide triphosphate hydrolases"/>
    <property type="match status" value="1"/>
</dbReference>
<dbReference type="Proteomes" id="UP000199086">
    <property type="component" value="Unassembled WGS sequence"/>
</dbReference>
<dbReference type="GO" id="GO:0022857">
    <property type="term" value="F:transmembrane transporter activity"/>
    <property type="evidence" value="ECO:0007669"/>
    <property type="project" value="TreeGrafter"/>
</dbReference>
<evidence type="ECO:0000256" key="1">
    <source>
        <dbReference type="ARBA" id="ARBA00022448"/>
    </source>
</evidence>
<evidence type="ECO:0000313" key="6">
    <source>
        <dbReference type="Proteomes" id="UP000199086"/>
    </source>
</evidence>
<accession>A0A1G6GDD6</accession>
<proteinExistence type="predicted"/>
<dbReference type="EMBL" id="FMYF01000001">
    <property type="protein sequence ID" value="SDB80007.1"/>
    <property type="molecule type" value="Genomic_DNA"/>
</dbReference>
<evidence type="ECO:0000256" key="2">
    <source>
        <dbReference type="ARBA" id="ARBA00022741"/>
    </source>
</evidence>
<organism evidence="5 6">
    <name type="scientific">Raineyella antarctica</name>
    <dbReference type="NCBI Taxonomy" id="1577474"/>
    <lineage>
        <taxon>Bacteria</taxon>
        <taxon>Bacillati</taxon>
        <taxon>Actinomycetota</taxon>
        <taxon>Actinomycetes</taxon>
        <taxon>Propionibacteriales</taxon>
        <taxon>Propionibacteriaceae</taxon>
        <taxon>Raineyella</taxon>
    </lineage>
</organism>
<gene>
    <name evidence="5" type="ORF">GA0111570_101281</name>
</gene>
<evidence type="ECO:0000256" key="3">
    <source>
        <dbReference type="ARBA" id="ARBA00022840"/>
    </source>
</evidence>
<dbReference type="OrthoDB" id="3266715at2"/>
<dbReference type="STRING" id="1577474.GA0111570_101281"/>
<sequence length="260" mass="27153">MSITADATTDQSTAIRARGVRKSFGEGSARTEVLHGIDLAVAEGEFLAIMGHSGSGKSTLLYCLSGMDAVTDGTVHVGGQEITAMSQKDLAAARLTTMGFVFQQVHLLRNLTVLDNVVLPGVTATPRDRAAVVARARGLLERVGIGELADRDITEASGGQLQRAAIARALVNRPAVVFGDEPTGALNATAARGILDLLGEVNAEGRTVVVVTHDINVAARTRRVVVLRDGAVDGDLRRGADHDDASWLATLGGWLTGRGV</sequence>
<name>A0A1G6GDD6_9ACTN</name>
<dbReference type="GO" id="GO:0098796">
    <property type="term" value="C:membrane protein complex"/>
    <property type="evidence" value="ECO:0007669"/>
    <property type="project" value="UniProtKB-ARBA"/>
</dbReference>
<feature type="domain" description="ABC transporter" evidence="4">
    <location>
        <begin position="15"/>
        <end position="254"/>
    </location>
</feature>
<dbReference type="SUPFAM" id="SSF52540">
    <property type="entry name" value="P-loop containing nucleoside triphosphate hydrolases"/>
    <property type="match status" value="1"/>
</dbReference>
<evidence type="ECO:0000313" key="5">
    <source>
        <dbReference type="EMBL" id="SDB80007.1"/>
    </source>
</evidence>
<reference evidence="5 6" key="1">
    <citation type="submission" date="2016-06" db="EMBL/GenBank/DDBJ databases">
        <authorList>
            <person name="Olsen C.W."/>
            <person name="Carey S."/>
            <person name="Hinshaw L."/>
            <person name="Karasin A.I."/>
        </authorList>
    </citation>
    <scope>NUCLEOTIDE SEQUENCE [LARGE SCALE GENOMIC DNA]</scope>
    <source>
        <strain evidence="5 6">LZ-22</strain>
    </source>
</reference>
<dbReference type="GO" id="GO:0005524">
    <property type="term" value="F:ATP binding"/>
    <property type="evidence" value="ECO:0007669"/>
    <property type="project" value="UniProtKB-KW"/>
</dbReference>
<dbReference type="InterPro" id="IPR015854">
    <property type="entry name" value="ABC_transpr_LolD-like"/>
</dbReference>
<dbReference type="GO" id="GO:0005886">
    <property type="term" value="C:plasma membrane"/>
    <property type="evidence" value="ECO:0007669"/>
    <property type="project" value="TreeGrafter"/>
</dbReference>
<dbReference type="GO" id="GO:0016887">
    <property type="term" value="F:ATP hydrolysis activity"/>
    <property type="evidence" value="ECO:0007669"/>
    <property type="project" value="InterPro"/>
</dbReference>
<keyword evidence="1" id="KW-0813">Transport</keyword>
<dbReference type="SMART" id="SM00382">
    <property type="entry name" value="AAA"/>
    <property type="match status" value="1"/>
</dbReference>
<keyword evidence="2" id="KW-0547">Nucleotide-binding</keyword>
<dbReference type="PROSITE" id="PS50893">
    <property type="entry name" value="ABC_TRANSPORTER_2"/>
    <property type="match status" value="1"/>
</dbReference>
<dbReference type="CDD" id="cd03255">
    <property type="entry name" value="ABC_MJ0796_LolCDE_FtsE"/>
    <property type="match status" value="1"/>
</dbReference>
<dbReference type="PANTHER" id="PTHR24220">
    <property type="entry name" value="IMPORT ATP-BINDING PROTEIN"/>
    <property type="match status" value="1"/>
</dbReference>
<keyword evidence="6" id="KW-1185">Reference proteome</keyword>
<dbReference type="PANTHER" id="PTHR24220:SF685">
    <property type="entry name" value="ABC TRANSPORTER RELATED"/>
    <property type="match status" value="1"/>
</dbReference>
<dbReference type="FunFam" id="3.40.50.300:FF:000032">
    <property type="entry name" value="Export ABC transporter ATP-binding protein"/>
    <property type="match status" value="1"/>
</dbReference>
<dbReference type="RefSeq" id="WP_092605603.1">
    <property type="nucleotide sequence ID" value="NZ_FMYF01000001.1"/>
</dbReference>
<dbReference type="InterPro" id="IPR017911">
    <property type="entry name" value="MacB-like_ATP-bd"/>
</dbReference>
<protein>
    <submittedName>
        <fullName evidence="5">Putative ABC transport system ATP-binding protein</fullName>
    </submittedName>
</protein>
<dbReference type="InterPro" id="IPR003593">
    <property type="entry name" value="AAA+_ATPase"/>
</dbReference>
<dbReference type="InterPro" id="IPR003439">
    <property type="entry name" value="ABC_transporter-like_ATP-bd"/>
</dbReference>
<evidence type="ECO:0000259" key="4">
    <source>
        <dbReference type="PROSITE" id="PS50893"/>
    </source>
</evidence>
<dbReference type="AlphaFoldDB" id="A0A1G6GDD6"/>
<dbReference type="Pfam" id="PF00005">
    <property type="entry name" value="ABC_tran"/>
    <property type="match status" value="1"/>
</dbReference>
<keyword evidence="3 5" id="KW-0067">ATP-binding</keyword>